<evidence type="ECO:0000256" key="11">
    <source>
        <dbReference type="ARBA" id="ARBA00038053"/>
    </source>
</evidence>
<evidence type="ECO:0000256" key="7">
    <source>
        <dbReference type="ARBA" id="ARBA00022989"/>
    </source>
</evidence>
<keyword evidence="5" id="KW-0133">Cell shape</keyword>
<evidence type="ECO:0000256" key="3">
    <source>
        <dbReference type="ARBA" id="ARBA00022679"/>
    </source>
</evidence>
<evidence type="ECO:0000256" key="15">
    <source>
        <dbReference type="ARBA" id="ARBA00049902"/>
    </source>
</evidence>
<sequence>MAVIDARVRPSGRRRGRGSAVGWIVGLGGGLALAGTLVGLAATVEAQAAVGRSPVSAALHDVAWVAIATAMGWVSFVVVRRAGLERVLAWSPVLLAAALAGLGAVMVPGLGTTVGGAERWIPVGPFQIQPSEFAKLALVLYLAKLVTSRPSERVLGPVLVVTAVTAGAIFIEPDMGTALVVAAIGAGALVVARVPLRRLAPIALTGGGLATLAAFSSAYRRARLLSFLHPWRYRASLSYQEVQALGSFATAHVTGSGLGAGLANWGYVPNAVTDFVMTLVVQDFGVIGALGVIAALGGIILGLLALAERTPMSGAHAVAVLVAVWLAAQTLLNLGAVVGLLPVTGVPLPFVSQGGSSLVVEAIALGVVLASVHRGERRR</sequence>
<dbReference type="GO" id="GO:0015648">
    <property type="term" value="F:lipid-linked peptidoglycan transporter activity"/>
    <property type="evidence" value="ECO:0007669"/>
    <property type="project" value="TreeGrafter"/>
</dbReference>
<protein>
    <recommendedName>
        <fullName evidence="12">Probable peptidoglycan glycosyltransferase FtsW</fullName>
        <ecNumber evidence="14">2.4.99.28</ecNumber>
    </recommendedName>
    <alternativeName>
        <fullName evidence="13">Cell division protein FtsW</fullName>
    </alternativeName>
    <alternativeName>
        <fullName evidence="10">Cell wall polymerase</fullName>
    </alternativeName>
    <alternativeName>
        <fullName evidence="9">Peptidoglycan polymerase</fullName>
    </alternativeName>
</protein>
<evidence type="ECO:0000256" key="5">
    <source>
        <dbReference type="ARBA" id="ARBA00022960"/>
    </source>
</evidence>
<dbReference type="GO" id="GO:0009252">
    <property type="term" value="P:peptidoglycan biosynthetic process"/>
    <property type="evidence" value="ECO:0007669"/>
    <property type="project" value="UniProtKB-KW"/>
</dbReference>
<dbReference type="eggNOG" id="COG0772">
    <property type="taxonomic scope" value="Bacteria"/>
</dbReference>
<dbReference type="InterPro" id="IPR018365">
    <property type="entry name" value="Cell_cycle_FtsW-rel_CS"/>
</dbReference>
<evidence type="ECO:0000256" key="16">
    <source>
        <dbReference type="ARBA" id="ARBA00049966"/>
    </source>
</evidence>
<keyword evidence="6" id="KW-0573">Peptidoglycan synthesis</keyword>
<feature type="transmembrane region" description="Helical" evidence="17">
    <location>
        <begin position="178"/>
        <end position="196"/>
    </location>
</feature>
<dbReference type="EMBL" id="CP001631">
    <property type="protein sequence ID" value="ACU54177.1"/>
    <property type="molecule type" value="Genomic_DNA"/>
</dbReference>
<evidence type="ECO:0000256" key="14">
    <source>
        <dbReference type="ARBA" id="ARBA00044770"/>
    </source>
</evidence>
<dbReference type="KEGG" id="afo:Afer_1246"/>
<keyword evidence="19" id="KW-1185">Reference proteome</keyword>
<gene>
    <name evidence="18" type="ordered locus">Afer_1246</name>
</gene>
<dbReference type="RefSeq" id="WP_015798663.1">
    <property type="nucleotide sequence ID" value="NC_013124.1"/>
</dbReference>
<evidence type="ECO:0000256" key="6">
    <source>
        <dbReference type="ARBA" id="ARBA00022984"/>
    </source>
</evidence>
<feature type="transmembrane region" description="Helical" evidence="17">
    <location>
        <begin position="353"/>
        <end position="372"/>
    </location>
</feature>
<dbReference type="PROSITE" id="PS00428">
    <property type="entry name" value="FTSW_RODA_SPOVE"/>
    <property type="match status" value="1"/>
</dbReference>
<dbReference type="GO" id="GO:0051301">
    <property type="term" value="P:cell division"/>
    <property type="evidence" value="ECO:0007669"/>
    <property type="project" value="InterPro"/>
</dbReference>
<dbReference type="EC" id="2.4.99.28" evidence="14"/>
<dbReference type="Pfam" id="PF01098">
    <property type="entry name" value="FTSW_RODA_SPOVE"/>
    <property type="match status" value="1"/>
</dbReference>
<feature type="transmembrane region" description="Helical" evidence="17">
    <location>
        <begin position="202"/>
        <end position="222"/>
    </location>
</feature>
<feature type="transmembrane region" description="Helical" evidence="17">
    <location>
        <begin position="20"/>
        <end position="42"/>
    </location>
</feature>
<evidence type="ECO:0000313" key="18">
    <source>
        <dbReference type="EMBL" id="ACU54177.1"/>
    </source>
</evidence>
<dbReference type="PANTHER" id="PTHR30474">
    <property type="entry name" value="CELL CYCLE PROTEIN"/>
    <property type="match status" value="1"/>
</dbReference>
<feature type="transmembrane region" description="Helical" evidence="17">
    <location>
        <begin position="62"/>
        <end position="80"/>
    </location>
</feature>
<keyword evidence="7 17" id="KW-1133">Transmembrane helix</keyword>
<comment type="subcellular location">
    <subcellularLocation>
        <location evidence="1">Membrane</location>
        <topology evidence="1">Multi-pass membrane protein</topology>
    </subcellularLocation>
</comment>
<keyword evidence="2" id="KW-0328">Glycosyltransferase</keyword>
<dbReference type="GO" id="GO:0008955">
    <property type="term" value="F:peptidoglycan glycosyltransferase activity"/>
    <property type="evidence" value="ECO:0007669"/>
    <property type="project" value="UniProtKB-EC"/>
</dbReference>
<evidence type="ECO:0000256" key="1">
    <source>
        <dbReference type="ARBA" id="ARBA00004141"/>
    </source>
</evidence>
<organism evidence="18 19">
    <name type="scientific">Acidimicrobium ferrooxidans (strain DSM 10331 / JCM 15462 / NBRC 103882 / ICP)</name>
    <dbReference type="NCBI Taxonomy" id="525909"/>
    <lineage>
        <taxon>Bacteria</taxon>
        <taxon>Bacillati</taxon>
        <taxon>Actinomycetota</taxon>
        <taxon>Acidimicrobiia</taxon>
        <taxon>Acidimicrobiales</taxon>
        <taxon>Acidimicrobiaceae</taxon>
        <taxon>Acidimicrobium</taxon>
    </lineage>
</organism>
<dbReference type="GO" id="GO:0032153">
    <property type="term" value="C:cell division site"/>
    <property type="evidence" value="ECO:0007669"/>
    <property type="project" value="TreeGrafter"/>
</dbReference>
<evidence type="ECO:0000256" key="10">
    <source>
        <dbReference type="ARBA" id="ARBA00033270"/>
    </source>
</evidence>
<evidence type="ECO:0000256" key="4">
    <source>
        <dbReference type="ARBA" id="ARBA00022692"/>
    </source>
</evidence>
<dbReference type="STRING" id="525909.Afer_1246"/>
<evidence type="ECO:0000256" key="9">
    <source>
        <dbReference type="ARBA" id="ARBA00032370"/>
    </source>
</evidence>
<feature type="transmembrane region" description="Helical" evidence="17">
    <location>
        <begin position="318"/>
        <end position="341"/>
    </location>
</feature>
<evidence type="ECO:0000256" key="12">
    <source>
        <dbReference type="ARBA" id="ARBA00041185"/>
    </source>
</evidence>
<evidence type="ECO:0000256" key="13">
    <source>
        <dbReference type="ARBA" id="ARBA00041418"/>
    </source>
</evidence>
<evidence type="ECO:0000256" key="2">
    <source>
        <dbReference type="ARBA" id="ARBA00022676"/>
    </source>
</evidence>
<evidence type="ECO:0000313" key="19">
    <source>
        <dbReference type="Proteomes" id="UP000000771"/>
    </source>
</evidence>
<keyword evidence="4 17" id="KW-0812">Transmembrane</keyword>
<dbReference type="GO" id="GO:0008360">
    <property type="term" value="P:regulation of cell shape"/>
    <property type="evidence" value="ECO:0007669"/>
    <property type="project" value="UniProtKB-KW"/>
</dbReference>
<dbReference type="Proteomes" id="UP000000771">
    <property type="component" value="Chromosome"/>
</dbReference>
<proteinExistence type="inferred from homology"/>
<dbReference type="AlphaFoldDB" id="C7LZL9"/>
<comment type="function">
    <text evidence="16">Peptidoglycan polymerase that is essential for cell division.</text>
</comment>
<feature type="transmembrane region" description="Helical" evidence="17">
    <location>
        <begin position="284"/>
        <end position="306"/>
    </location>
</feature>
<feature type="transmembrane region" description="Helical" evidence="17">
    <location>
        <begin position="154"/>
        <end position="171"/>
    </location>
</feature>
<comment type="similarity">
    <text evidence="11">Belongs to the SEDS family. FtsW subfamily.</text>
</comment>
<comment type="catalytic activity">
    <reaction evidence="15">
        <text>[GlcNAc-(1-&gt;4)-Mur2Ac(oyl-L-Ala-gamma-D-Glu-L-Lys-D-Ala-D-Ala)](n)-di-trans,octa-cis-undecaprenyl diphosphate + beta-D-GlcNAc-(1-&gt;4)-Mur2Ac(oyl-L-Ala-gamma-D-Glu-L-Lys-D-Ala-D-Ala)-di-trans,octa-cis-undecaprenyl diphosphate = [GlcNAc-(1-&gt;4)-Mur2Ac(oyl-L-Ala-gamma-D-Glu-L-Lys-D-Ala-D-Ala)](n+1)-di-trans,octa-cis-undecaprenyl diphosphate + di-trans,octa-cis-undecaprenyl diphosphate + H(+)</text>
        <dbReference type="Rhea" id="RHEA:23708"/>
        <dbReference type="Rhea" id="RHEA-COMP:9602"/>
        <dbReference type="Rhea" id="RHEA-COMP:9603"/>
        <dbReference type="ChEBI" id="CHEBI:15378"/>
        <dbReference type="ChEBI" id="CHEBI:58405"/>
        <dbReference type="ChEBI" id="CHEBI:60033"/>
        <dbReference type="ChEBI" id="CHEBI:78435"/>
        <dbReference type="EC" id="2.4.99.28"/>
    </reaction>
</comment>
<feature type="transmembrane region" description="Helical" evidence="17">
    <location>
        <begin position="87"/>
        <end position="110"/>
    </location>
</feature>
<keyword evidence="8 17" id="KW-0472">Membrane</keyword>
<dbReference type="GO" id="GO:0005886">
    <property type="term" value="C:plasma membrane"/>
    <property type="evidence" value="ECO:0007669"/>
    <property type="project" value="TreeGrafter"/>
</dbReference>
<evidence type="ECO:0000256" key="8">
    <source>
        <dbReference type="ARBA" id="ARBA00023136"/>
    </source>
</evidence>
<name>C7LZL9_ACIFD</name>
<dbReference type="PANTHER" id="PTHR30474:SF2">
    <property type="entry name" value="PEPTIDOGLYCAN GLYCOSYLTRANSFERASE FTSW-RELATED"/>
    <property type="match status" value="1"/>
</dbReference>
<evidence type="ECO:0000256" key="17">
    <source>
        <dbReference type="SAM" id="Phobius"/>
    </source>
</evidence>
<reference evidence="18 19" key="1">
    <citation type="journal article" date="2009" name="Stand. Genomic Sci.">
        <title>Complete genome sequence of Acidimicrobium ferrooxidans type strain (ICP).</title>
        <authorList>
            <person name="Clum A."/>
            <person name="Nolan M."/>
            <person name="Lang E."/>
            <person name="Glavina Del Rio T."/>
            <person name="Tice H."/>
            <person name="Copeland A."/>
            <person name="Cheng J.F."/>
            <person name="Lucas S."/>
            <person name="Chen F."/>
            <person name="Bruce D."/>
            <person name="Goodwin L."/>
            <person name="Pitluck S."/>
            <person name="Ivanova N."/>
            <person name="Mavrommatis K."/>
            <person name="Mikhailova N."/>
            <person name="Pati A."/>
            <person name="Chen A."/>
            <person name="Palaniappan K."/>
            <person name="Goker M."/>
            <person name="Spring S."/>
            <person name="Land M."/>
            <person name="Hauser L."/>
            <person name="Chang Y.J."/>
            <person name="Jeffries C.C."/>
            <person name="Chain P."/>
            <person name="Bristow J."/>
            <person name="Eisen J.A."/>
            <person name="Markowitz V."/>
            <person name="Hugenholtz P."/>
            <person name="Kyrpides N.C."/>
            <person name="Klenk H.P."/>
            <person name="Lapidus A."/>
        </authorList>
    </citation>
    <scope>NUCLEOTIDE SEQUENCE [LARGE SCALE GENOMIC DNA]</scope>
    <source>
        <strain evidence="19">DSM 10331 / JCM 15462 / NBRC 103882 / ICP</strain>
    </source>
</reference>
<dbReference type="HOGENOM" id="CLU_029243_2_2_11"/>
<accession>C7LZL9</accession>
<keyword evidence="3" id="KW-0808">Transferase</keyword>
<dbReference type="InterPro" id="IPR001182">
    <property type="entry name" value="FtsW/RodA"/>
</dbReference>